<evidence type="ECO:0000256" key="8">
    <source>
        <dbReference type="PROSITE-ProRule" id="PRU01015"/>
    </source>
</evidence>
<dbReference type="Proteomes" id="UP000007875">
    <property type="component" value="Unassembled WGS sequence"/>
</dbReference>
<dbReference type="PIRSF" id="PIRSF036946">
    <property type="entry name" value="Arg_N-mtase"/>
    <property type="match status" value="1"/>
</dbReference>
<evidence type="ECO:0000313" key="11">
    <source>
        <dbReference type="Proteomes" id="UP000007875"/>
    </source>
</evidence>
<dbReference type="Gene3D" id="2.70.160.11">
    <property type="entry name" value="Hnrnp arginine n-methyltransferase1"/>
    <property type="match status" value="2"/>
</dbReference>
<dbReference type="InParanoid" id="H2ZKD2"/>
<sequence>KIILKQTLNSVTGKSEWEPENLEEHDYFTDIARSSYADMLHDTERNKLYYEAIKLAVEETHRQGKVAKVLDIGTGSGLLSMMAATAGAEVITAIEVNIVKRKGNKRIVLVTKKNGFGQIKVINKHSTEVELGKDLAEKANILITELFDTELIGEGALSAYHHAHQNLMEENCIAVPHKATTFIQLVESETMLKWNQLLPIKIGKNVEIQPNKELVDGHGVPSVHDIQLSQFPVDKFKAVSDPTAVFQFEWGSKELTDDLRSNMVEMKAISSGTAQVVLSWWDLQMDQEGGVILSTAPKWCHPTPHNMQWRDHWIQSVYFLPTQISYNKDDIIRLKAFHDDYSLWFDNGEPDPTDERPQCDYPPRMIWSRPRLGMLNDNYRNSIFVKAIESLNIEEGRAICLSDFSLLPLVVAQCHPRLGVVALEKSTIAQRGLVELKRSNNIDNLEVVRYDPEDISKSLESGDISLFVAEPFFATSYLPWHDLYFWYARSQLELGDHCKVMPCKAHLCLAAVEFKDLWKIRAPVGEVEGFDISDMDRLIEEALEKKEIREAEAHALWEYPCTLVTPPCRVMCFDFTSCVPEKPIISNGSVDIAPTKHNAEMCHGVVLWMEYQLTPNPNHCISTGLQPASINGDFTPHTTSPPIWTMHHRQAVFFHKQPFELSNVKTMDYNLTFLPQSGEINMKYSGAL</sequence>
<feature type="domain" description="Protein arginine N-methyltransferase" evidence="9">
    <location>
        <begin position="177"/>
        <end position="345"/>
    </location>
</feature>
<dbReference type="CDD" id="cd02440">
    <property type="entry name" value="AdoMet_MTases"/>
    <property type="match status" value="1"/>
</dbReference>
<dbReference type="FunFam" id="3.40.50.150:FF:000071">
    <property type="entry name" value="Protein arginine N-methyltransferase 7"/>
    <property type="match status" value="1"/>
</dbReference>
<reference evidence="11" key="1">
    <citation type="submission" date="2003-08" db="EMBL/GenBank/DDBJ databases">
        <authorList>
            <person name="Birren B."/>
            <person name="Nusbaum C."/>
            <person name="Abebe A."/>
            <person name="Abouelleil A."/>
            <person name="Adekoya E."/>
            <person name="Ait-zahra M."/>
            <person name="Allen N."/>
            <person name="Allen T."/>
            <person name="An P."/>
            <person name="Anderson M."/>
            <person name="Anderson S."/>
            <person name="Arachchi H."/>
            <person name="Armbruster J."/>
            <person name="Bachantsang P."/>
            <person name="Baldwin J."/>
            <person name="Barry A."/>
            <person name="Bayul T."/>
            <person name="Blitshsteyn B."/>
            <person name="Bloom T."/>
            <person name="Blye J."/>
            <person name="Boguslavskiy L."/>
            <person name="Borowsky M."/>
            <person name="Boukhgalter B."/>
            <person name="Brunache A."/>
            <person name="Butler J."/>
            <person name="Calixte N."/>
            <person name="Calvo S."/>
            <person name="Camarata J."/>
            <person name="Campo K."/>
            <person name="Chang J."/>
            <person name="Cheshatsang Y."/>
            <person name="Citroen M."/>
            <person name="Collymore A."/>
            <person name="Considine T."/>
            <person name="Cook A."/>
            <person name="Cooke P."/>
            <person name="Corum B."/>
            <person name="Cuomo C."/>
            <person name="David R."/>
            <person name="Dawoe T."/>
            <person name="Degray S."/>
            <person name="Dodge S."/>
            <person name="Dooley K."/>
            <person name="Dorje P."/>
            <person name="Dorjee K."/>
            <person name="Dorris L."/>
            <person name="Duffey N."/>
            <person name="Dupes A."/>
            <person name="Elkins T."/>
            <person name="Engels R."/>
            <person name="Erickson J."/>
            <person name="Farina A."/>
            <person name="Faro S."/>
            <person name="Ferreira P."/>
            <person name="Fischer H."/>
            <person name="Fitzgerald M."/>
            <person name="Foley K."/>
            <person name="Gage D."/>
            <person name="Galagan J."/>
            <person name="Gearin G."/>
            <person name="Gnerre S."/>
            <person name="Gnirke A."/>
            <person name="Goyette A."/>
            <person name="Graham J."/>
            <person name="Grandbois E."/>
            <person name="Gyaltsen K."/>
            <person name="Hafez N."/>
            <person name="Hagopian D."/>
            <person name="Hagos B."/>
            <person name="Hall J."/>
            <person name="Hatcher B."/>
            <person name="Heller A."/>
            <person name="Higgins H."/>
            <person name="Honan T."/>
            <person name="Horn A."/>
            <person name="Houde N."/>
            <person name="Hughes L."/>
            <person name="Hulme W."/>
            <person name="Husby E."/>
            <person name="Iliev I."/>
            <person name="Jaffe D."/>
            <person name="Jones C."/>
            <person name="Kamal M."/>
            <person name="Kamat A."/>
            <person name="Kamvysselis M."/>
            <person name="Karlsson E."/>
            <person name="Kells C."/>
            <person name="Kieu A."/>
            <person name="Kisner P."/>
            <person name="Kodira C."/>
            <person name="Kulbokas E."/>
            <person name="Labutti K."/>
            <person name="Lama D."/>
            <person name="Landers T."/>
            <person name="Leger J."/>
            <person name="Levine S."/>
            <person name="Lewis D."/>
            <person name="Lewis T."/>
            <person name="Lindblad-toh K."/>
            <person name="Liu X."/>
            <person name="Lokyitsang T."/>
            <person name="Lokyitsang Y."/>
            <person name="Lucien O."/>
            <person name="Lui A."/>
            <person name="Ma L.J."/>
            <person name="Mabbitt R."/>
            <person name="Macdonald J."/>
            <person name="Maclean C."/>
            <person name="Major J."/>
            <person name="Manning J."/>
            <person name="Marabella R."/>
            <person name="Maru K."/>
            <person name="Matthews C."/>
            <person name="Mauceli E."/>
            <person name="Mccarthy M."/>
            <person name="Mcdonough S."/>
            <person name="Mcghee T."/>
            <person name="Meldrim J."/>
            <person name="Meneus L."/>
            <person name="Mesirov J."/>
            <person name="Mihalev A."/>
            <person name="Mihova T."/>
            <person name="Mikkelsen T."/>
            <person name="Mlenga V."/>
            <person name="Moru K."/>
            <person name="Mozes J."/>
            <person name="Mulrain L."/>
            <person name="Munson G."/>
            <person name="Naylor J."/>
            <person name="Newes C."/>
            <person name="Nguyen C."/>
            <person name="Nguyen N."/>
            <person name="Nguyen T."/>
            <person name="Nicol R."/>
            <person name="Nielsen C."/>
            <person name="Nizzari M."/>
            <person name="Norbu C."/>
            <person name="Norbu N."/>
            <person name="O'donnell P."/>
            <person name="Okoawo O."/>
            <person name="O'leary S."/>
            <person name="Omotosho B."/>
            <person name="O'neill K."/>
            <person name="Osman S."/>
            <person name="Parker S."/>
            <person name="Perrin D."/>
            <person name="Phunkhang P."/>
            <person name="Piqani B."/>
            <person name="Purcell S."/>
            <person name="Rachupka T."/>
            <person name="Ramasamy U."/>
            <person name="Rameau R."/>
            <person name="Ray V."/>
            <person name="Raymond C."/>
            <person name="Retta R."/>
            <person name="Richardson S."/>
            <person name="Rise C."/>
            <person name="Rodriguez J."/>
            <person name="Rogers J."/>
            <person name="Rogov P."/>
            <person name="Rutman M."/>
            <person name="Schupbach R."/>
            <person name="Seaman C."/>
            <person name="Settipalli S."/>
            <person name="Sharpe T."/>
            <person name="Sheridan J."/>
            <person name="Sherpa N."/>
            <person name="Shi J."/>
            <person name="Smirnov S."/>
            <person name="Smith C."/>
            <person name="Sougnez C."/>
            <person name="Spencer B."/>
            <person name="Stalker J."/>
            <person name="Stange-thomann N."/>
            <person name="Stavropoulos S."/>
            <person name="Stetson K."/>
            <person name="Stone C."/>
            <person name="Stone S."/>
            <person name="Stubbs M."/>
            <person name="Talamas J."/>
            <person name="Tchuinga P."/>
            <person name="Tenzing P."/>
            <person name="Tesfaye S."/>
            <person name="Theodore J."/>
            <person name="Thoulutsang Y."/>
            <person name="Topham K."/>
            <person name="Towey S."/>
            <person name="Tsamla T."/>
            <person name="Tsomo N."/>
            <person name="Vallee D."/>
            <person name="Vassiliev H."/>
            <person name="Venkataraman V."/>
            <person name="Vinson J."/>
            <person name="Vo A."/>
            <person name="Wade C."/>
            <person name="Wang S."/>
            <person name="Wangchuk T."/>
            <person name="Wangdi T."/>
            <person name="Whittaker C."/>
            <person name="Wilkinson J."/>
            <person name="Wu Y."/>
            <person name="Wyman D."/>
            <person name="Yadav S."/>
            <person name="Yang S."/>
            <person name="Yang X."/>
            <person name="Yeager S."/>
            <person name="Yee E."/>
            <person name="Young G."/>
            <person name="Zainoun J."/>
            <person name="Zembeck L."/>
            <person name="Zimmer A."/>
            <person name="Zody M."/>
            <person name="Lander E."/>
        </authorList>
    </citation>
    <scope>NUCLEOTIDE SEQUENCE [LARGE SCALE GENOMIC DNA]</scope>
</reference>
<protein>
    <recommendedName>
        <fullName evidence="7">Protein arginine N-methyltransferase</fullName>
        <ecNumber evidence="7">2.1.1.-</ecNumber>
    </recommendedName>
</protein>
<dbReference type="FunCoup" id="H2ZKD2">
    <property type="interactions" value="479"/>
</dbReference>
<evidence type="ECO:0000259" key="9">
    <source>
        <dbReference type="Pfam" id="PF22528"/>
    </source>
</evidence>
<comment type="catalytic activity">
    <reaction evidence="6">
        <text>L-arginyl-[protein] + S-adenosyl-L-methionine = N(omega)-methyl-L-arginyl-[protein] + S-adenosyl-L-homocysteine + H(+)</text>
        <dbReference type="Rhea" id="RHEA:48100"/>
        <dbReference type="Rhea" id="RHEA-COMP:10532"/>
        <dbReference type="Rhea" id="RHEA-COMP:11990"/>
        <dbReference type="ChEBI" id="CHEBI:15378"/>
        <dbReference type="ChEBI" id="CHEBI:29965"/>
        <dbReference type="ChEBI" id="CHEBI:57856"/>
        <dbReference type="ChEBI" id="CHEBI:59789"/>
        <dbReference type="ChEBI" id="CHEBI:65280"/>
        <dbReference type="EC" id="2.1.1.321"/>
    </reaction>
</comment>
<keyword evidence="1 8" id="KW-0489">Methyltransferase</keyword>
<comment type="similarity">
    <text evidence="7">Belongs to the class I-like SAM-binding methyltransferase superfamily. Protein arginine N-methyltransferase family. PRMT7 subfamily.</text>
</comment>
<keyword evidence="11" id="KW-1185">Reference proteome</keyword>
<dbReference type="eggNOG" id="KOG1501">
    <property type="taxonomic scope" value="Eukaryota"/>
</dbReference>
<dbReference type="GO" id="GO:0035241">
    <property type="term" value="F:protein-arginine omega-N monomethyltransferase activity"/>
    <property type="evidence" value="ECO:0007669"/>
    <property type="project" value="UniProtKB-EC"/>
</dbReference>
<evidence type="ECO:0000256" key="2">
    <source>
        <dbReference type="ARBA" id="ARBA00022679"/>
    </source>
</evidence>
<dbReference type="SUPFAM" id="SSF53335">
    <property type="entry name" value="S-adenosyl-L-methionine-dependent methyltransferases"/>
    <property type="match status" value="2"/>
</dbReference>
<evidence type="ECO:0000256" key="3">
    <source>
        <dbReference type="ARBA" id="ARBA00022691"/>
    </source>
</evidence>
<dbReference type="InterPro" id="IPR014644">
    <property type="entry name" value="MeTrfase_PRMT7"/>
</dbReference>
<reference evidence="10" key="2">
    <citation type="submission" date="2025-08" db="UniProtKB">
        <authorList>
            <consortium name="Ensembl"/>
        </authorList>
    </citation>
    <scope>IDENTIFICATION</scope>
</reference>
<keyword evidence="4" id="KW-0677">Repeat</keyword>
<dbReference type="InterPro" id="IPR025799">
    <property type="entry name" value="Arg_MeTrfase"/>
</dbReference>
<dbReference type="EC" id="2.1.1.-" evidence="7"/>
<dbReference type="PROSITE" id="PS51678">
    <property type="entry name" value="SAM_MT_PRMT"/>
    <property type="match status" value="1"/>
</dbReference>
<dbReference type="GO" id="GO:0042054">
    <property type="term" value="F:histone methyltransferase activity"/>
    <property type="evidence" value="ECO:0007669"/>
    <property type="project" value="TreeGrafter"/>
</dbReference>
<dbReference type="Gene3D" id="3.40.50.150">
    <property type="entry name" value="Vaccinia Virus protein VP39"/>
    <property type="match status" value="2"/>
</dbReference>
<dbReference type="STRING" id="51511.ENSCSAVP00000018048"/>
<dbReference type="GeneTree" id="ENSGT00940000156879"/>
<dbReference type="FunFam" id="3.40.50.150:FF:000070">
    <property type="entry name" value="Protein arginine N-methyltransferase 7"/>
    <property type="match status" value="1"/>
</dbReference>
<name>H2ZKD2_CIOSA</name>
<evidence type="ECO:0000313" key="10">
    <source>
        <dbReference type="Ensembl" id="ENSCSAVP00000018048.1"/>
    </source>
</evidence>
<evidence type="ECO:0000256" key="7">
    <source>
        <dbReference type="PIRNR" id="PIRNR036946"/>
    </source>
</evidence>
<dbReference type="AlphaFoldDB" id="H2ZKD2"/>
<dbReference type="GO" id="GO:0032259">
    <property type="term" value="P:methylation"/>
    <property type="evidence" value="ECO:0007669"/>
    <property type="project" value="UniProtKB-KW"/>
</dbReference>
<evidence type="ECO:0000256" key="1">
    <source>
        <dbReference type="ARBA" id="ARBA00022603"/>
    </source>
</evidence>
<dbReference type="Pfam" id="PF06325">
    <property type="entry name" value="PrmA"/>
    <property type="match status" value="1"/>
</dbReference>
<reference evidence="10" key="3">
    <citation type="submission" date="2025-09" db="UniProtKB">
        <authorList>
            <consortium name="Ensembl"/>
        </authorList>
    </citation>
    <scope>IDENTIFICATION</scope>
</reference>
<feature type="domain" description="Protein arginine N-methyltransferase" evidence="9">
    <location>
        <begin position="504"/>
        <end position="680"/>
    </location>
</feature>
<proteinExistence type="inferred from homology"/>
<dbReference type="PANTHER" id="PTHR11006">
    <property type="entry name" value="PROTEIN ARGININE N-METHYLTRANSFERASE"/>
    <property type="match status" value="1"/>
</dbReference>
<dbReference type="Ensembl" id="ENSCSAVT00000018245.1">
    <property type="protein sequence ID" value="ENSCSAVP00000018048.1"/>
    <property type="gene ID" value="ENSCSAVG00000010623.1"/>
</dbReference>
<dbReference type="OMA" id="CHHDEYS"/>
<dbReference type="HOGENOM" id="CLU_015180_0_0_1"/>
<evidence type="ECO:0000256" key="5">
    <source>
        <dbReference type="ARBA" id="ARBA00025570"/>
    </source>
</evidence>
<dbReference type="Pfam" id="PF22528">
    <property type="entry name" value="PRMT_C"/>
    <property type="match status" value="2"/>
</dbReference>
<organism evidence="10 11">
    <name type="scientific">Ciona savignyi</name>
    <name type="common">Pacific transparent sea squirt</name>
    <dbReference type="NCBI Taxonomy" id="51511"/>
    <lineage>
        <taxon>Eukaryota</taxon>
        <taxon>Metazoa</taxon>
        <taxon>Chordata</taxon>
        <taxon>Tunicata</taxon>
        <taxon>Ascidiacea</taxon>
        <taxon>Phlebobranchia</taxon>
        <taxon>Cionidae</taxon>
        <taxon>Ciona</taxon>
    </lineage>
</organism>
<comment type="function">
    <text evidence="5">Arginine methyltransferase that can both catalyze the formation of omega-N monomethylarginine (MMA) and symmetrical dimethylarginine (sDMA), with a preference for the formation of MMA. Specifically mediates the symmetrical dimethylation of arginine residues in the small nuclear ribonucleoproteins Sm D1 (SNRPD1) and Sm D3 (SNRPD3); such methylation being required for the assembly and biogenesis of snRNP core particles. Specifically mediates the symmetric dimethylation of histone H4 'Arg-3' to form H4R3me2s. Plays a role in gene imprinting by being recruited by CTCFL at the H19 imprinted control region (ICR) and methylating histone H4 to form H4R3me2s, possibly leading to recruit DNA methyltransferases at these sites. May also play a role in embryonic stem cell (ESC) pluripotency. Also able to mediate the arginine methylation of histone H2A and myelin basic protein (MBP) in vitro; the relevance of such results is however unclear in vivo.</text>
</comment>
<dbReference type="InterPro" id="IPR029063">
    <property type="entry name" value="SAM-dependent_MTases_sf"/>
</dbReference>
<keyword evidence="2 8" id="KW-0808">Transferase</keyword>
<accession>H2ZKD2</accession>
<evidence type="ECO:0000256" key="4">
    <source>
        <dbReference type="ARBA" id="ARBA00022737"/>
    </source>
</evidence>
<dbReference type="InterPro" id="IPR055135">
    <property type="entry name" value="PRMT_dom"/>
</dbReference>
<dbReference type="PANTHER" id="PTHR11006:SF4">
    <property type="entry name" value="PROTEIN ARGININE N-METHYLTRANSFERASE 7"/>
    <property type="match status" value="1"/>
</dbReference>
<keyword evidence="3 8" id="KW-0949">S-adenosyl-L-methionine</keyword>
<evidence type="ECO:0000256" key="6">
    <source>
        <dbReference type="ARBA" id="ARBA00048213"/>
    </source>
</evidence>